<dbReference type="Pfam" id="PF03486">
    <property type="entry name" value="HI0933_like"/>
    <property type="match status" value="1"/>
</dbReference>
<sequence length="387" mass="42645">MVQGSKSKVGVIGGGPAGCFCAYCLQNDYDVTIFEAKSPLATLLPTGGGRCNLAHAEFNPGELAANYPRGEKFLYSVFSKFSTAETLEFFEKIGVETYIQNDLRIFPLSNSAVDVRQKFLQALNRIKFIEQRVDNIQDNGRGFTVTCGKYKYKFDKIVIAVGGHAGFMLAEKLGHNIITPRPSLCGLKTEQNFSDLSGVSLRNVSAEFCGKTASGDLMFTHTGVTGPLIYYISSIMAREKFPYNIYIDFTGYIDLQSMLNKNPHKSIKNLLSEFVPKSFAEYILKVCGIPANDKCHSINGAVRDKILNRLQRFEITAQGTRPDGEVVTSGGVDLKEINPKTMESKLLPGLYFCGEVLDIDGFCGGFNLQNCWSTAFVASEGIRHSQL</sequence>
<reference evidence="6" key="2">
    <citation type="journal article" date="2021" name="PeerJ">
        <title>Extensive microbial diversity within the chicken gut microbiome revealed by metagenomics and culture.</title>
        <authorList>
            <person name="Gilroy R."/>
            <person name="Ravi A."/>
            <person name="Getino M."/>
            <person name="Pursley I."/>
            <person name="Horton D.L."/>
            <person name="Alikhan N.F."/>
            <person name="Baker D."/>
            <person name="Gharbi K."/>
            <person name="Hall N."/>
            <person name="Watson M."/>
            <person name="Adriaenssens E.M."/>
            <person name="Foster-Nyarko E."/>
            <person name="Jarju S."/>
            <person name="Secka A."/>
            <person name="Antonio M."/>
            <person name="Oren A."/>
            <person name="Chaudhuri R.R."/>
            <person name="La Ragione R."/>
            <person name="Hildebrand F."/>
            <person name="Pallen M.J."/>
        </authorList>
    </citation>
    <scope>NUCLEOTIDE SEQUENCE</scope>
    <source>
        <strain evidence="6">6276</strain>
    </source>
</reference>
<dbReference type="InterPro" id="IPR023166">
    <property type="entry name" value="BaiN-like_dom_sf"/>
</dbReference>
<protein>
    <submittedName>
        <fullName evidence="6">Aminoacetone oxidase family FAD-binding enzyme</fullName>
    </submittedName>
</protein>
<evidence type="ECO:0000259" key="4">
    <source>
        <dbReference type="Pfam" id="PF03486"/>
    </source>
</evidence>
<dbReference type="InterPro" id="IPR004792">
    <property type="entry name" value="BaiN-like"/>
</dbReference>
<dbReference type="Proteomes" id="UP000823928">
    <property type="component" value="Unassembled WGS sequence"/>
</dbReference>
<evidence type="ECO:0000256" key="2">
    <source>
        <dbReference type="ARBA" id="ARBA00022630"/>
    </source>
</evidence>
<dbReference type="SUPFAM" id="SSF160996">
    <property type="entry name" value="HI0933 insert domain-like"/>
    <property type="match status" value="1"/>
</dbReference>
<evidence type="ECO:0000313" key="7">
    <source>
        <dbReference type="Proteomes" id="UP000823928"/>
    </source>
</evidence>
<keyword evidence="3" id="KW-0274">FAD</keyword>
<proteinExistence type="predicted"/>
<dbReference type="Gene3D" id="3.50.50.60">
    <property type="entry name" value="FAD/NAD(P)-binding domain"/>
    <property type="match status" value="1"/>
</dbReference>
<reference evidence="6" key="1">
    <citation type="submission" date="2020-10" db="EMBL/GenBank/DDBJ databases">
        <authorList>
            <person name="Gilroy R."/>
        </authorList>
    </citation>
    <scope>NUCLEOTIDE SEQUENCE</scope>
    <source>
        <strain evidence="6">6276</strain>
    </source>
</reference>
<feature type="domain" description="RsdA/BaiN/AoA(So)-like insert" evidence="5">
    <location>
        <begin position="181"/>
        <end position="322"/>
    </location>
</feature>
<gene>
    <name evidence="6" type="ORF">IAC10_09740</name>
</gene>
<dbReference type="Gene3D" id="1.10.8.260">
    <property type="entry name" value="HI0933 insert domain-like"/>
    <property type="match status" value="1"/>
</dbReference>
<name>A0A9D1JP54_9BACT</name>
<dbReference type="AlphaFoldDB" id="A0A9D1JP54"/>
<dbReference type="SUPFAM" id="SSF51905">
    <property type="entry name" value="FAD/NAD(P)-binding domain"/>
    <property type="match status" value="1"/>
</dbReference>
<dbReference type="NCBIfam" id="TIGR00275">
    <property type="entry name" value="aminoacetone oxidase family FAD-binding enzyme"/>
    <property type="match status" value="1"/>
</dbReference>
<comment type="cofactor">
    <cofactor evidence="1">
        <name>FAD</name>
        <dbReference type="ChEBI" id="CHEBI:57692"/>
    </cofactor>
</comment>
<evidence type="ECO:0000259" key="5">
    <source>
        <dbReference type="Pfam" id="PF22780"/>
    </source>
</evidence>
<dbReference type="InterPro" id="IPR057661">
    <property type="entry name" value="RsdA/BaiN/AoA(So)_Rossmann"/>
</dbReference>
<dbReference type="InterPro" id="IPR055178">
    <property type="entry name" value="RsdA/BaiN/AoA(So)-like_dom"/>
</dbReference>
<evidence type="ECO:0000313" key="6">
    <source>
        <dbReference type="EMBL" id="HIS36890.1"/>
    </source>
</evidence>
<dbReference type="EMBL" id="DVIU01000192">
    <property type="protein sequence ID" value="HIS36890.1"/>
    <property type="molecule type" value="Genomic_DNA"/>
</dbReference>
<dbReference type="InterPro" id="IPR036188">
    <property type="entry name" value="FAD/NAD-bd_sf"/>
</dbReference>
<evidence type="ECO:0000256" key="3">
    <source>
        <dbReference type="ARBA" id="ARBA00022827"/>
    </source>
</evidence>
<dbReference type="Pfam" id="PF22780">
    <property type="entry name" value="HI0933_like_1st"/>
    <property type="match status" value="1"/>
</dbReference>
<accession>A0A9D1JP54</accession>
<dbReference type="PANTHER" id="PTHR42887">
    <property type="entry name" value="OS12G0638800 PROTEIN"/>
    <property type="match status" value="1"/>
</dbReference>
<keyword evidence="2" id="KW-0285">Flavoprotein</keyword>
<dbReference type="PANTHER" id="PTHR42887:SF2">
    <property type="entry name" value="OS12G0638800 PROTEIN"/>
    <property type="match status" value="1"/>
</dbReference>
<dbReference type="Gene3D" id="2.40.30.10">
    <property type="entry name" value="Translation factors"/>
    <property type="match status" value="1"/>
</dbReference>
<comment type="caution">
    <text evidence="6">The sequence shown here is derived from an EMBL/GenBank/DDBJ whole genome shotgun (WGS) entry which is preliminary data.</text>
</comment>
<evidence type="ECO:0000256" key="1">
    <source>
        <dbReference type="ARBA" id="ARBA00001974"/>
    </source>
</evidence>
<feature type="domain" description="RsdA/BaiN/AoA(So)-like Rossmann fold-like" evidence="4">
    <location>
        <begin position="8"/>
        <end position="380"/>
    </location>
</feature>
<organism evidence="6 7">
    <name type="scientific">Candidatus Scatousia excrementigallinarum</name>
    <dbReference type="NCBI Taxonomy" id="2840935"/>
    <lineage>
        <taxon>Bacteria</taxon>
        <taxon>Candidatus Scatousia</taxon>
    </lineage>
</organism>